<feature type="signal peptide" evidence="1">
    <location>
        <begin position="1"/>
        <end position="20"/>
    </location>
</feature>
<gene>
    <name evidence="2" type="ORF">PVAP13_7KG294103</name>
</gene>
<evidence type="ECO:0000313" key="3">
    <source>
        <dbReference type="Proteomes" id="UP000823388"/>
    </source>
</evidence>
<evidence type="ECO:0008006" key="4">
    <source>
        <dbReference type="Google" id="ProtNLM"/>
    </source>
</evidence>
<accession>A0A8T0QGD3</accession>
<protein>
    <recommendedName>
        <fullName evidence="4">Secreted protein</fullName>
    </recommendedName>
</protein>
<keyword evidence="3" id="KW-1185">Reference proteome</keyword>
<name>A0A8T0QGD3_PANVG</name>
<dbReference type="AlphaFoldDB" id="A0A8T0QGD3"/>
<sequence>MVGFLRAFAAAAAAVPAAAAAAYAFSSSGPSTSRLRFPLPASSLSASASASSTSGRAPNAVAPMAAAATADLSAPDKVCSLARVVASNFVASPERSAACLTLCVVFWCVAVAGVGASGAHGRCTLTS</sequence>
<reference evidence="2 3" key="1">
    <citation type="submission" date="2020-05" db="EMBL/GenBank/DDBJ databases">
        <title>WGS assembly of Panicum virgatum.</title>
        <authorList>
            <person name="Lovell J.T."/>
            <person name="Jenkins J."/>
            <person name="Shu S."/>
            <person name="Juenger T.E."/>
            <person name="Schmutz J."/>
        </authorList>
    </citation>
    <scope>NUCLEOTIDE SEQUENCE [LARGE SCALE GENOMIC DNA]</scope>
    <source>
        <strain evidence="3">cv. AP13</strain>
    </source>
</reference>
<evidence type="ECO:0000256" key="1">
    <source>
        <dbReference type="SAM" id="SignalP"/>
    </source>
</evidence>
<organism evidence="2 3">
    <name type="scientific">Panicum virgatum</name>
    <name type="common">Blackwell switchgrass</name>
    <dbReference type="NCBI Taxonomy" id="38727"/>
    <lineage>
        <taxon>Eukaryota</taxon>
        <taxon>Viridiplantae</taxon>
        <taxon>Streptophyta</taxon>
        <taxon>Embryophyta</taxon>
        <taxon>Tracheophyta</taxon>
        <taxon>Spermatophyta</taxon>
        <taxon>Magnoliopsida</taxon>
        <taxon>Liliopsida</taxon>
        <taxon>Poales</taxon>
        <taxon>Poaceae</taxon>
        <taxon>PACMAD clade</taxon>
        <taxon>Panicoideae</taxon>
        <taxon>Panicodae</taxon>
        <taxon>Paniceae</taxon>
        <taxon>Panicinae</taxon>
        <taxon>Panicum</taxon>
        <taxon>Panicum sect. Hiantes</taxon>
    </lineage>
</organism>
<feature type="chain" id="PRO_5035872506" description="Secreted protein" evidence="1">
    <location>
        <begin position="21"/>
        <end position="127"/>
    </location>
</feature>
<dbReference type="EMBL" id="CM029049">
    <property type="protein sequence ID" value="KAG2574157.1"/>
    <property type="molecule type" value="Genomic_DNA"/>
</dbReference>
<comment type="caution">
    <text evidence="2">The sequence shown here is derived from an EMBL/GenBank/DDBJ whole genome shotgun (WGS) entry which is preliminary data.</text>
</comment>
<keyword evidence="1" id="KW-0732">Signal</keyword>
<proteinExistence type="predicted"/>
<evidence type="ECO:0000313" key="2">
    <source>
        <dbReference type="EMBL" id="KAG2574157.1"/>
    </source>
</evidence>
<dbReference type="Proteomes" id="UP000823388">
    <property type="component" value="Chromosome 7K"/>
</dbReference>